<dbReference type="RefSeq" id="WP_317487259.1">
    <property type="nucleotide sequence ID" value="NZ_CP136051.1"/>
</dbReference>
<protein>
    <submittedName>
        <fullName evidence="1">Uncharacterized protein</fullName>
    </submittedName>
</protein>
<name>A0ABZ0IIV3_9BACT</name>
<dbReference type="Proteomes" id="UP001302349">
    <property type="component" value="Chromosome"/>
</dbReference>
<evidence type="ECO:0000313" key="1">
    <source>
        <dbReference type="EMBL" id="WOK04449.1"/>
    </source>
</evidence>
<sequence length="86" mass="9664">MVEVFKTTVDNHVQAFRLLEAIHRAFPDCSANFDLDDCDRILRVVSHTSQLNTCAVIHLIISQGCFAEILNDKLQPVEVNPSLQKA</sequence>
<proteinExistence type="predicted"/>
<organism evidence="1 2">
    <name type="scientific">Imperialibacter roseus</name>
    <dbReference type="NCBI Taxonomy" id="1324217"/>
    <lineage>
        <taxon>Bacteria</taxon>
        <taxon>Pseudomonadati</taxon>
        <taxon>Bacteroidota</taxon>
        <taxon>Cytophagia</taxon>
        <taxon>Cytophagales</taxon>
        <taxon>Flammeovirgaceae</taxon>
        <taxon>Imperialibacter</taxon>
    </lineage>
</organism>
<keyword evidence="2" id="KW-1185">Reference proteome</keyword>
<accession>A0ABZ0IIV3</accession>
<reference evidence="1 2" key="1">
    <citation type="journal article" date="2023" name="Microbiol. Resour. Announc.">
        <title>Complete Genome Sequence of Imperialibacter roseus strain P4T.</title>
        <authorList>
            <person name="Tizabi D.R."/>
            <person name="Bachvaroff T."/>
            <person name="Hill R.T."/>
        </authorList>
    </citation>
    <scope>NUCLEOTIDE SEQUENCE [LARGE SCALE GENOMIC DNA]</scope>
    <source>
        <strain evidence="1 2">P4T</strain>
    </source>
</reference>
<evidence type="ECO:0000313" key="2">
    <source>
        <dbReference type="Proteomes" id="UP001302349"/>
    </source>
</evidence>
<gene>
    <name evidence="1" type="ORF">RT717_15315</name>
</gene>
<dbReference type="EMBL" id="CP136051">
    <property type="protein sequence ID" value="WOK04449.1"/>
    <property type="molecule type" value="Genomic_DNA"/>
</dbReference>